<evidence type="ECO:0000313" key="1">
    <source>
        <dbReference type="EMBL" id="PHK94957.1"/>
    </source>
</evidence>
<name>A0A2C7AE80_9PROT</name>
<comment type="caution">
    <text evidence="1">The sequence shown here is derived from an EMBL/GenBank/DDBJ whole genome shotgun (WGS) entry which is preliminary data.</text>
</comment>
<gene>
    <name evidence="1" type="ORF">CR162_11020</name>
</gene>
<keyword evidence="2" id="KW-1185">Reference proteome</keyword>
<organism evidence="1 2">
    <name type="scientific">Teichococcus rhizosphaerae</name>
    <dbReference type="NCBI Taxonomy" id="1335062"/>
    <lineage>
        <taxon>Bacteria</taxon>
        <taxon>Pseudomonadati</taxon>
        <taxon>Pseudomonadota</taxon>
        <taxon>Alphaproteobacteria</taxon>
        <taxon>Acetobacterales</taxon>
        <taxon>Roseomonadaceae</taxon>
        <taxon>Roseomonas</taxon>
    </lineage>
</organism>
<dbReference type="InterPro" id="IPR006311">
    <property type="entry name" value="TAT_signal"/>
</dbReference>
<dbReference type="PROSITE" id="PS51318">
    <property type="entry name" value="TAT"/>
    <property type="match status" value="1"/>
</dbReference>
<dbReference type="EMBL" id="PDNU01000017">
    <property type="protein sequence ID" value="PHK94957.1"/>
    <property type="molecule type" value="Genomic_DNA"/>
</dbReference>
<protein>
    <submittedName>
        <fullName evidence="1">Uncharacterized protein</fullName>
    </submittedName>
</protein>
<dbReference type="AlphaFoldDB" id="A0A2C7AE80"/>
<accession>A0A2C7AE80</accession>
<sequence>MSRRDRTMPGLHRLAPRRLVLAGLAAIGLMLGLTAAPAPVRAEEVVLVHDHRGWRHHRGHHPRYYGPPPRPRYYAPPPRYYHPPPVRYYHPPPPPRYYRPPPRAGIYFGF</sequence>
<proteinExistence type="predicted"/>
<evidence type="ECO:0000313" key="2">
    <source>
        <dbReference type="Proteomes" id="UP000223527"/>
    </source>
</evidence>
<reference evidence="1 2" key="1">
    <citation type="submission" date="2017-10" db="EMBL/GenBank/DDBJ databases">
        <authorList>
            <person name="Banno H."/>
            <person name="Chua N.-H."/>
        </authorList>
    </citation>
    <scope>NUCLEOTIDE SEQUENCE [LARGE SCALE GENOMIC DNA]</scope>
    <source>
        <strain evidence="1 2">YW11</strain>
    </source>
</reference>
<dbReference type="Proteomes" id="UP000223527">
    <property type="component" value="Unassembled WGS sequence"/>
</dbReference>